<organism evidence="5 6">
    <name type="scientific">Roseimicrobium gellanilyticum</name>
    <dbReference type="NCBI Taxonomy" id="748857"/>
    <lineage>
        <taxon>Bacteria</taxon>
        <taxon>Pseudomonadati</taxon>
        <taxon>Verrucomicrobiota</taxon>
        <taxon>Verrucomicrobiia</taxon>
        <taxon>Verrucomicrobiales</taxon>
        <taxon>Verrucomicrobiaceae</taxon>
        <taxon>Roseimicrobium</taxon>
    </lineage>
</organism>
<keyword evidence="4" id="KW-0804">Transcription</keyword>
<evidence type="ECO:0000313" key="6">
    <source>
        <dbReference type="Proteomes" id="UP000253426"/>
    </source>
</evidence>
<keyword evidence="3" id="KW-0238">DNA-binding</keyword>
<dbReference type="PIRSF" id="PIRSF019455">
    <property type="entry name" value="CopR_AtkY"/>
    <property type="match status" value="1"/>
</dbReference>
<dbReference type="Pfam" id="PF03965">
    <property type="entry name" value="Penicillinase_R"/>
    <property type="match status" value="1"/>
</dbReference>
<name>A0A366HD50_9BACT</name>
<dbReference type="InterPro" id="IPR005650">
    <property type="entry name" value="BlaI_family"/>
</dbReference>
<keyword evidence="6" id="KW-1185">Reference proteome</keyword>
<dbReference type="InterPro" id="IPR036388">
    <property type="entry name" value="WH-like_DNA-bd_sf"/>
</dbReference>
<dbReference type="OrthoDB" id="9795583at2"/>
<dbReference type="AlphaFoldDB" id="A0A366HD50"/>
<dbReference type="InterPro" id="IPR036390">
    <property type="entry name" value="WH_DNA-bd_sf"/>
</dbReference>
<keyword evidence="2" id="KW-0805">Transcription regulation</keyword>
<dbReference type="Proteomes" id="UP000253426">
    <property type="component" value="Unassembled WGS sequence"/>
</dbReference>
<dbReference type="Gene3D" id="1.10.10.10">
    <property type="entry name" value="Winged helix-like DNA-binding domain superfamily/Winged helix DNA-binding domain"/>
    <property type="match status" value="1"/>
</dbReference>
<dbReference type="Gene3D" id="1.10.4040.10">
    <property type="entry name" value="Penicillinase repressor domain"/>
    <property type="match status" value="1"/>
</dbReference>
<comment type="similarity">
    <text evidence="1">Belongs to the BlaI transcriptional regulatory family.</text>
</comment>
<dbReference type="EMBL" id="QNRR01000008">
    <property type="protein sequence ID" value="RBP40336.1"/>
    <property type="molecule type" value="Genomic_DNA"/>
</dbReference>
<sequence>MAVKKSSASPRTPEAPASISISSAEWSVMELLWEKSPQGSPDICEALTGSEGWKRATSMTLLRRLIDKGAISVEGGAKRWLYSPAVDRERCIAQETRGFLDRLFQGALLPMVAHCLEHQKLSKRELSELRAMLDEATEKKGRQP</sequence>
<evidence type="ECO:0000313" key="5">
    <source>
        <dbReference type="EMBL" id="RBP40336.1"/>
    </source>
</evidence>
<evidence type="ECO:0000256" key="3">
    <source>
        <dbReference type="ARBA" id="ARBA00023125"/>
    </source>
</evidence>
<evidence type="ECO:0000256" key="1">
    <source>
        <dbReference type="ARBA" id="ARBA00011046"/>
    </source>
</evidence>
<reference evidence="5 6" key="1">
    <citation type="submission" date="2018-06" db="EMBL/GenBank/DDBJ databases">
        <title>Genomic Encyclopedia of Type Strains, Phase IV (KMG-IV): sequencing the most valuable type-strain genomes for metagenomic binning, comparative biology and taxonomic classification.</title>
        <authorList>
            <person name="Goeker M."/>
        </authorList>
    </citation>
    <scope>NUCLEOTIDE SEQUENCE [LARGE SCALE GENOMIC DNA]</scope>
    <source>
        <strain evidence="5 6">DSM 25532</strain>
    </source>
</reference>
<protein>
    <submittedName>
        <fullName evidence="5">BlaI family penicillinase repressor</fullName>
    </submittedName>
</protein>
<accession>A0A366HD50</accession>
<comment type="caution">
    <text evidence="5">The sequence shown here is derived from an EMBL/GenBank/DDBJ whole genome shotgun (WGS) entry which is preliminary data.</text>
</comment>
<dbReference type="GO" id="GO:0003677">
    <property type="term" value="F:DNA binding"/>
    <property type="evidence" value="ECO:0007669"/>
    <property type="project" value="UniProtKB-KW"/>
</dbReference>
<dbReference type="SUPFAM" id="SSF46785">
    <property type="entry name" value="Winged helix' DNA-binding domain"/>
    <property type="match status" value="1"/>
</dbReference>
<proteinExistence type="inferred from homology"/>
<dbReference type="GO" id="GO:0045892">
    <property type="term" value="P:negative regulation of DNA-templated transcription"/>
    <property type="evidence" value="ECO:0007669"/>
    <property type="project" value="InterPro"/>
</dbReference>
<dbReference type="RefSeq" id="WP_113960211.1">
    <property type="nucleotide sequence ID" value="NZ_QNRR01000008.1"/>
</dbReference>
<gene>
    <name evidence="5" type="ORF">DES53_10842</name>
</gene>
<evidence type="ECO:0000256" key="4">
    <source>
        <dbReference type="ARBA" id="ARBA00023163"/>
    </source>
</evidence>
<evidence type="ECO:0000256" key="2">
    <source>
        <dbReference type="ARBA" id="ARBA00023015"/>
    </source>
</evidence>